<accession>A0A0J9VBZ4</accession>
<dbReference type="EMBL" id="DS231707">
    <property type="protein sequence ID" value="KNB08974.1"/>
    <property type="molecule type" value="Genomic_DNA"/>
</dbReference>
<dbReference type="GeneID" id="28960820"/>
<dbReference type="KEGG" id="fox:FOXG_20114"/>
<gene>
    <name evidence="1" type="ORF">FOXG_20114</name>
</gene>
<sequence>MSSTKSIVPELAINLHQLASFCHATWTGRVPSRYGSLKRQSQRFASTRSSQSVSSLSTDRLVYFKQVILQGWSIGGDD</sequence>
<dbReference type="VEuPathDB" id="FungiDB:FOXG_20114"/>
<reference evidence="1" key="1">
    <citation type="submission" date="2007-04" db="EMBL/GenBank/DDBJ databases">
        <authorList>
            <consortium name="The Broad Institute Genome Sequencing Platform"/>
            <person name="Birren B."/>
            <person name="Lander E."/>
            <person name="Galagan J."/>
            <person name="Nusbaum C."/>
            <person name="Devon K."/>
            <person name="Ma L.-J."/>
            <person name="Jaffe D."/>
            <person name="Butler J."/>
            <person name="Alvarez P."/>
            <person name="Gnerre S."/>
            <person name="Grabherr M."/>
            <person name="Kleber M."/>
            <person name="Mauceli E."/>
            <person name="Brockman W."/>
            <person name="MacCallum I.A."/>
            <person name="Young S."/>
            <person name="LaButti K."/>
            <person name="DeCaprio D."/>
            <person name="Crawford M."/>
            <person name="Koehrsen M."/>
            <person name="Engels R."/>
            <person name="Montgomery P."/>
            <person name="Pearson M."/>
            <person name="Howarth C."/>
            <person name="Larson L."/>
            <person name="White J."/>
            <person name="O'Leary S."/>
            <person name="Kodira C."/>
            <person name="Zeng Q."/>
            <person name="Yandava C."/>
            <person name="Alvarado L."/>
            <person name="Kistler C."/>
            <person name="Shim W.-B."/>
            <person name="Kang S."/>
            <person name="Woloshuk C."/>
        </authorList>
    </citation>
    <scope>NUCLEOTIDE SEQUENCE</scope>
    <source>
        <strain evidence="1">4287</strain>
    </source>
</reference>
<organism evidence="1 2">
    <name type="scientific">Fusarium oxysporum f. sp. lycopersici (strain 4287 / CBS 123668 / FGSC 9935 / NRRL 34936)</name>
    <name type="common">Fusarium vascular wilt of tomato</name>
    <dbReference type="NCBI Taxonomy" id="426428"/>
    <lineage>
        <taxon>Eukaryota</taxon>
        <taxon>Fungi</taxon>
        <taxon>Dikarya</taxon>
        <taxon>Ascomycota</taxon>
        <taxon>Pezizomycotina</taxon>
        <taxon>Sordariomycetes</taxon>
        <taxon>Hypocreomycetidae</taxon>
        <taxon>Hypocreales</taxon>
        <taxon>Nectriaceae</taxon>
        <taxon>Fusarium</taxon>
        <taxon>Fusarium oxysporum species complex</taxon>
    </lineage>
</organism>
<dbReference type="RefSeq" id="XP_018247019.1">
    <property type="nucleotide sequence ID" value="XM_018400389.1"/>
</dbReference>
<dbReference type="Proteomes" id="UP000009097">
    <property type="component" value="Unassembled WGS sequence"/>
</dbReference>
<proteinExistence type="predicted"/>
<reference evidence="1" key="2">
    <citation type="journal article" date="2010" name="Nature">
        <title>Comparative genomics reveals mobile pathogenicity chromosomes in Fusarium.</title>
        <authorList>
            <person name="Ma L.J."/>
            <person name="van der Does H.C."/>
            <person name="Borkovich K.A."/>
            <person name="Coleman J.J."/>
            <person name="Daboussi M.J."/>
            <person name="Di Pietro A."/>
            <person name="Dufresne M."/>
            <person name="Freitag M."/>
            <person name="Grabherr M."/>
            <person name="Henrissat B."/>
            <person name="Houterman P.M."/>
            <person name="Kang S."/>
            <person name="Shim W.B."/>
            <person name="Woloshuk C."/>
            <person name="Xie X."/>
            <person name="Xu J.R."/>
            <person name="Antoniw J."/>
            <person name="Baker S.E."/>
            <person name="Bluhm B.H."/>
            <person name="Breakspear A."/>
            <person name="Brown D.W."/>
            <person name="Butchko R.A."/>
            <person name="Chapman S."/>
            <person name="Coulson R."/>
            <person name="Coutinho P.M."/>
            <person name="Danchin E.G."/>
            <person name="Diener A."/>
            <person name="Gale L.R."/>
            <person name="Gardiner D.M."/>
            <person name="Goff S."/>
            <person name="Hammond-Kosack K.E."/>
            <person name="Hilburn K."/>
            <person name="Hua-Van A."/>
            <person name="Jonkers W."/>
            <person name="Kazan K."/>
            <person name="Kodira C.D."/>
            <person name="Koehrsen M."/>
            <person name="Kumar L."/>
            <person name="Lee Y.H."/>
            <person name="Li L."/>
            <person name="Manners J.M."/>
            <person name="Miranda-Saavedra D."/>
            <person name="Mukherjee M."/>
            <person name="Park G."/>
            <person name="Park J."/>
            <person name="Park S.Y."/>
            <person name="Proctor R.H."/>
            <person name="Regev A."/>
            <person name="Ruiz-Roldan M.C."/>
            <person name="Sain D."/>
            <person name="Sakthikumar S."/>
            <person name="Sykes S."/>
            <person name="Schwartz D.C."/>
            <person name="Turgeon B.G."/>
            <person name="Wapinski I."/>
            <person name="Yoder O."/>
            <person name="Young S."/>
            <person name="Zeng Q."/>
            <person name="Zhou S."/>
            <person name="Galagan J."/>
            <person name="Cuomo C.A."/>
            <person name="Kistler H.C."/>
            <person name="Rep M."/>
        </authorList>
    </citation>
    <scope>NUCLEOTIDE SEQUENCE [LARGE SCALE GENOMIC DNA]</scope>
    <source>
        <strain evidence="1">4287</strain>
    </source>
</reference>
<protein>
    <submittedName>
        <fullName evidence="1">Uncharacterized protein</fullName>
    </submittedName>
</protein>
<name>A0A0J9VBZ4_FUSO4</name>
<dbReference type="AlphaFoldDB" id="A0A0J9VBZ4"/>
<evidence type="ECO:0000313" key="1">
    <source>
        <dbReference type="EMBL" id="KNB08974.1"/>
    </source>
</evidence>
<evidence type="ECO:0000313" key="2">
    <source>
        <dbReference type="Proteomes" id="UP000009097"/>
    </source>
</evidence>